<dbReference type="Proteomes" id="UP000593765">
    <property type="component" value="Chromosome"/>
</dbReference>
<dbReference type="RefSeq" id="WP_206294073.1">
    <property type="nucleotide sequence ID" value="NZ_CP063458.1"/>
</dbReference>
<evidence type="ECO:0000313" key="1">
    <source>
        <dbReference type="EMBL" id="QOV90967.1"/>
    </source>
</evidence>
<dbReference type="EMBL" id="CP063458">
    <property type="protein sequence ID" value="QOV90967.1"/>
    <property type="molecule type" value="Genomic_DNA"/>
</dbReference>
<keyword evidence="2" id="KW-1185">Reference proteome</keyword>
<evidence type="ECO:0000313" key="2">
    <source>
        <dbReference type="Proteomes" id="UP000593765"/>
    </source>
</evidence>
<dbReference type="KEGG" id="hbs:IPV69_06290"/>
<gene>
    <name evidence="1" type="ORF">IPV69_06290</name>
</gene>
<reference evidence="1 2" key="1">
    <citation type="submission" date="2020-10" db="EMBL/GenBank/DDBJ databases">
        <title>Wide distribution of Phycisphaera-like planctomycetes from WD2101 soil group in peatlands and genome analysis of the first cultivated representative.</title>
        <authorList>
            <person name="Dedysh S.N."/>
            <person name="Beletsky A.V."/>
            <person name="Ivanova A."/>
            <person name="Kulichevskaya I.S."/>
            <person name="Suzina N.E."/>
            <person name="Philippov D.A."/>
            <person name="Rakitin A.L."/>
            <person name="Mardanov A.V."/>
            <person name="Ravin N.V."/>
        </authorList>
    </citation>
    <scope>NUCLEOTIDE SEQUENCE [LARGE SCALE GENOMIC DNA]</scope>
    <source>
        <strain evidence="1 2">M1803</strain>
    </source>
</reference>
<protein>
    <submittedName>
        <fullName evidence="1">Uncharacterized protein</fullName>
    </submittedName>
</protein>
<sequence>MDVAEIASRIDAEPRLVRYVLFHGLVPAAEKASQGRGNRRSFSLAEAFAIAFAVRLFSGGVRQPFVKGLLRGLMENAATMEAITTKPPNPDEAIMFEIADGENVRMRRGRRNKLDDPAWVRLQTGKKLDASYRPGVVTSVDLADIICRLHEQ</sequence>
<accession>A0A7M2WZM4</accession>
<proteinExistence type="predicted"/>
<organism evidence="1 2">
    <name type="scientific">Humisphaera borealis</name>
    <dbReference type="NCBI Taxonomy" id="2807512"/>
    <lineage>
        <taxon>Bacteria</taxon>
        <taxon>Pseudomonadati</taxon>
        <taxon>Planctomycetota</taxon>
        <taxon>Phycisphaerae</taxon>
        <taxon>Tepidisphaerales</taxon>
        <taxon>Tepidisphaeraceae</taxon>
        <taxon>Humisphaera</taxon>
    </lineage>
</organism>
<dbReference type="AlphaFoldDB" id="A0A7M2WZM4"/>
<name>A0A7M2WZM4_9BACT</name>